<keyword evidence="6" id="KW-1185">Reference proteome</keyword>
<name>A0ABP7RV34_9PSEU</name>
<proteinExistence type="predicted"/>
<evidence type="ECO:0000256" key="2">
    <source>
        <dbReference type="ARBA" id="ARBA00023125"/>
    </source>
</evidence>
<dbReference type="SMART" id="SM00354">
    <property type="entry name" value="HTH_LACI"/>
    <property type="match status" value="1"/>
</dbReference>
<dbReference type="InterPro" id="IPR000843">
    <property type="entry name" value="HTH_LacI"/>
</dbReference>
<reference evidence="6" key="1">
    <citation type="journal article" date="2019" name="Int. J. Syst. Evol. Microbiol.">
        <title>The Global Catalogue of Microorganisms (GCM) 10K type strain sequencing project: providing services to taxonomists for standard genome sequencing and annotation.</title>
        <authorList>
            <consortium name="The Broad Institute Genomics Platform"/>
            <consortium name="The Broad Institute Genome Sequencing Center for Infectious Disease"/>
            <person name="Wu L."/>
            <person name="Ma J."/>
        </authorList>
    </citation>
    <scope>NUCLEOTIDE SEQUENCE [LARGE SCALE GENOMIC DNA]</scope>
    <source>
        <strain evidence="6">JCM 17342</strain>
    </source>
</reference>
<accession>A0ABP7RV34</accession>
<dbReference type="Pfam" id="PF00356">
    <property type="entry name" value="LacI"/>
    <property type="match status" value="1"/>
</dbReference>
<sequence>MHTGLSCSIDARERFVAEVSAKNPTLETVAAVAGVSKSTVSRVINNLPHVRQDIREAVERAIAQTGYVPNQAARSLVTRRTGAVALVVQEPDTTVFSDPYLTGLIHAVADELDQTDVQLVTIMARSEREQRRLDRFLRAGHVDGVLLTSAHGAGVLGGLPVPVVHGGRPLRTAKDAMWVDADNVGGARLAVEHLRERGRRRIAMIAGPQDMAVSIDRQSGYRDALDPNSRPVIAYGDFSVRGGEQAMRQLLAWEPELDAVFASSDMMAVGALEVLRANCRSVPEDVAVVGFDDVEQARLADPPLTTVRQPIDEQGRRMVRMLLDAIAGVSGEHAVTLPTSVIARQSS</sequence>
<comment type="caution">
    <text evidence="5">The sequence shown here is derived from an EMBL/GenBank/DDBJ whole genome shotgun (WGS) entry which is preliminary data.</text>
</comment>
<dbReference type="CDD" id="cd01392">
    <property type="entry name" value="HTH_LacI"/>
    <property type="match status" value="1"/>
</dbReference>
<dbReference type="InterPro" id="IPR046335">
    <property type="entry name" value="LacI/GalR-like_sensor"/>
</dbReference>
<evidence type="ECO:0000313" key="6">
    <source>
        <dbReference type="Proteomes" id="UP001501747"/>
    </source>
</evidence>
<dbReference type="PROSITE" id="PS50932">
    <property type="entry name" value="HTH_LACI_2"/>
    <property type="match status" value="1"/>
</dbReference>
<gene>
    <name evidence="5" type="ORF">GCM10022247_24390</name>
</gene>
<dbReference type="Gene3D" id="1.10.260.40">
    <property type="entry name" value="lambda repressor-like DNA-binding domains"/>
    <property type="match status" value="1"/>
</dbReference>
<dbReference type="EMBL" id="BAABAL010000006">
    <property type="protein sequence ID" value="GAA4002674.1"/>
    <property type="molecule type" value="Genomic_DNA"/>
</dbReference>
<dbReference type="SUPFAM" id="SSF53822">
    <property type="entry name" value="Periplasmic binding protein-like I"/>
    <property type="match status" value="1"/>
</dbReference>
<dbReference type="InterPro" id="IPR010982">
    <property type="entry name" value="Lambda_DNA-bd_dom_sf"/>
</dbReference>
<organism evidence="5 6">
    <name type="scientific">Allokutzneria multivorans</name>
    <dbReference type="NCBI Taxonomy" id="1142134"/>
    <lineage>
        <taxon>Bacteria</taxon>
        <taxon>Bacillati</taxon>
        <taxon>Actinomycetota</taxon>
        <taxon>Actinomycetes</taxon>
        <taxon>Pseudonocardiales</taxon>
        <taxon>Pseudonocardiaceae</taxon>
        <taxon>Allokutzneria</taxon>
    </lineage>
</organism>
<evidence type="ECO:0000259" key="4">
    <source>
        <dbReference type="PROSITE" id="PS50932"/>
    </source>
</evidence>
<dbReference type="SUPFAM" id="SSF47413">
    <property type="entry name" value="lambda repressor-like DNA-binding domains"/>
    <property type="match status" value="1"/>
</dbReference>
<evidence type="ECO:0000256" key="3">
    <source>
        <dbReference type="ARBA" id="ARBA00023163"/>
    </source>
</evidence>
<evidence type="ECO:0000256" key="1">
    <source>
        <dbReference type="ARBA" id="ARBA00023015"/>
    </source>
</evidence>
<keyword evidence="2 5" id="KW-0238">DNA-binding</keyword>
<keyword evidence="1" id="KW-0805">Transcription regulation</keyword>
<evidence type="ECO:0000313" key="5">
    <source>
        <dbReference type="EMBL" id="GAA4002674.1"/>
    </source>
</evidence>
<dbReference type="Proteomes" id="UP001501747">
    <property type="component" value="Unassembled WGS sequence"/>
</dbReference>
<dbReference type="InterPro" id="IPR028082">
    <property type="entry name" value="Peripla_BP_I"/>
</dbReference>
<dbReference type="PANTHER" id="PTHR30146:SF109">
    <property type="entry name" value="HTH-TYPE TRANSCRIPTIONAL REGULATOR GALS"/>
    <property type="match status" value="1"/>
</dbReference>
<dbReference type="PANTHER" id="PTHR30146">
    <property type="entry name" value="LACI-RELATED TRANSCRIPTIONAL REPRESSOR"/>
    <property type="match status" value="1"/>
</dbReference>
<dbReference type="Gene3D" id="3.40.50.2300">
    <property type="match status" value="2"/>
</dbReference>
<dbReference type="CDD" id="cd06267">
    <property type="entry name" value="PBP1_LacI_sugar_binding-like"/>
    <property type="match status" value="1"/>
</dbReference>
<dbReference type="Pfam" id="PF13377">
    <property type="entry name" value="Peripla_BP_3"/>
    <property type="match status" value="1"/>
</dbReference>
<keyword evidence="3" id="KW-0804">Transcription</keyword>
<feature type="domain" description="HTH lacI-type" evidence="4">
    <location>
        <begin position="24"/>
        <end position="78"/>
    </location>
</feature>
<dbReference type="GO" id="GO:0003677">
    <property type="term" value="F:DNA binding"/>
    <property type="evidence" value="ECO:0007669"/>
    <property type="project" value="UniProtKB-KW"/>
</dbReference>
<protein>
    <submittedName>
        <fullName evidence="5">LacI family DNA-binding transcriptional regulator</fullName>
    </submittedName>
</protein>